<dbReference type="Proteomes" id="UP000008909">
    <property type="component" value="Unassembled WGS sequence"/>
</dbReference>
<gene>
    <name evidence="1" type="ORF">CLF_102383</name>
</gene>
<reference evidence="1" key="1">
    <citation type="journal article" date="2011" name="Genome Biol.">
        <title>The draft genome of the carcinogenic human liver fluke Clonorchis sinensis.</title>
        <authorList>
            <person name="Wang X."/>
            <person name="Chen W."/>
            <person name="Huang Y."/>
            <person name="Sun J."/>
            <person name="Men J."/>
            <person name="Liu H."/>
            <person name="Luo F."/>
            <person name="Guo L."/>
            <person name="Lv X."/>
            <person name="Deng C."/>
            <person name="Zhou C."/>
            <person name="Fan Y."/>
            <person name="Li X."/>
            <person name="Huang L."/>
            <person name="Hu Y."/>
            <person name="Liang C."/>
            <person name="Hu X."/>
            <person name="Xu J."/>
            <person name="Yu X."/>
        </authorList>
    </citation>
    <scope>NUCLEOTIDE SEQUENCE [LARGE SCALE GENOMIC DNA]</scope>
    <source>
        <strain evidence="1">Henan</strain>
    </source>
</reference>
<evidence type="ECO:0000313" key="1">
    <source>
        <dbReference type="EMBL" id="GAA49017.1"/>
    </source>
</evidence>
<sequence length="68" mass="7856">MKLLFSVRHILGNFRPVPRFTVSSNKLIDFKIQITCNPEVIFNDNSILIFSVPCHIPQLDDIRSSWPS</sequence>
<reference key="2">
    <citation type="submission" date="2011-10" db="EMBL/GenBank/DDBJ databases">
        <title>The genome and transcriptome sequence of Clonorchis sinensis provide insights into the carcinogenic liver fluke.</title>
        <authorList>
            <person name="Wang X."/>
            <person name="Huang Y."/>
            <person name="Chen W."/>
            <person name="Liu H."/>
            <person name="Guo L."/>
            <person name="Chen Y."/>
            <person name="Luo F."/>
            <person name="Zhou W."/>
            <person name="Sun J."/>
            <person name="Mao Q."/>
            <person name="Liang P."/>
            <person name="Zhou C."/>
            <person name="Tian Y."/>
            <person name="Men J."/>
            <person name="Lv X."/>
            <person name="Huang L."/>
            <person name="Zhou J."/>
            <person name="Hu Y."/>
            <person name="Li R."/>
            <person name="Zhang F."/>
            <person name="Lei H."/>
            <person name="Li X."/>
            <person name="Hu X."/>
            <person name="Liang C."/>
            <person name="Xu J."/>
            <person name="Wu Z."/>
            <person name="Yu X."/>
        </authorList>
    </citation>
    <scope>NUCLEOTIDE SEQUENCE</scope>
    <source>
        <strain>Henan</strain>
    </source>
</reference>
<dbReference type="AlphaFoldDB" id="G7Y7T2"/>
<dbReference type="EMBL" id="DF142925">
    <property type="protein sequence ID" value="GAA49017.1"/>
    <property type="molecule type" value="Genomic_DNA"/>
</dbReference>
<protein>
    <submittedName>
        <fullName evidence="1">Uncharacterized protein</fullName>
    </submittedName>
</protein>
<accession>G7Y7T2</accession>
<evidence type="ECO:0000313" key="2">
    <source>
        <dbReference type="Proteomes" id="UP000008909"/>
    </source>
</evidence>
<proteinExistence type="predicted"/>
<name>G7Y7T2_CLOSI</name>
<keyword evidence="2" id="KW-1185">Reference proteome</keyword>
<organism evidence="1 2">
    <name type="scientific">Clonorchis sinensis</name>
    <name type="common">Chinese liver fluke</name>
    <dbReference type="NCBI Taxonomy" id="79923"/>
    <lineage>
        <taxon>Eukaryota</taxon>
        <taxon>Metazoa</taxon>
        <taxon>Spiralia</taxon>
        <taxon>Lophotrochozoa</taxon>
        <taxon>Platyhelminthes</taxon>
        <taxon>Trematoda</taxon>
        <taxon>Digenea</taxon>
        <taxon>Opisthorchiida</taxon>
        <taxon>Opisthorchiata</taxon>
        <taxon>Opisthorchiidae</taxon>
        <taxon>Clonorchis</taxon>
    </lineage>
</organism>